<organism evidence="2 3">
    <name type="scientific">Flagellimonas algicola</name>
    <dbReference type="NCBI Taxonomy" id="2583815"/>
    <lineage>
        <taxon>Bacteria</taxon>
        <taxon>Pseudomonadati</taxon>
        <taxon>Bacteroidota</taxon>
        <taxon>Flavobacteriia</taxon>
        <taxon>Flavobacteriales</taxon>
        <taxon>Flavobacteriaceae</taxon>
        <taxon>Flagellimonas</taxon>
    </lineage>
</organism>
<name>A0ABY2WR17_9FLAO</name>
<dbReference type="PANTHER" id="PTHR46333:SF2">
    <property type="entry name" value="CYTOKINESIS PROTEIN 3"/>
    <property type="match status" value="1"/>
</dbReference>
<evidence type="ECO:0000259" key="1">
    <source>
        <dbReference type="SMART" id="SM00460"/>
    </source>
</evidence>
<sequence length="304" mass="36190">MDKIVLEYPHFDSIDELAYQIKTDFVYDIDKIRAAFVWVTNNITYGKTMDELFVPRTKIIYYSERGKERLLEKVWKKKVKQAFKNRRGVCFDYSMMLKQLYDLLGIESKLIPGIAKEEIKDLNGETVYKNHSWNAVKLNNKWKLMDPTWAAGFVDEVKQVFVRRFNDHYFDTDPKAFIKEHFPEKKRWQLLKQPITLNSFFSAPIFLPAYFENEVELSPLTDGLIKQTENLELEFAFEKLPTRNRLKYSIHSSQERRKIRNLDIRKLGENLFISTLRLDKELLNGQQLILYLGKRPIIAFRVDQ</sequence>
<comment type="caution">
    <text evidence="2">The sequence shown here is derived from an EMBL/GenBank/DDBJ whole genome shotgun (WGS) entry which is preliminary data.</text>
</comment>
<dbReference type="InterPro" id="IPR052557">
    <property type="entry name" value="CAP/Cytokinesis_protein"/>
</dbReference>
<dbReference type="RefSeq" id="WP_138834921.1">
    <property type="nucleotide sequence ID" value="NZ_VCNI01000001.1"/>
</dbReference>
<evidence type="ECO:0000313" key="3">
    <source>
        <dbReference type="Proteomes" id="UP000751614"/>
    </source>
</evidence>
<protein>
    <recommendedName>
        <fullName evidence="1">Transglutaminase-like domain-containing protein</fullName>
    </recommendedName>
</protein>
<dbReference type="InterPro" id="IPR002931">
    <property type="entry name" value="Transglutaminase-like"/>
</dbReference>
<dbReference type="SMART" id="SM00460">
    <property type="entry name" value="TGc"/>
    <property type="match status" value="1"/>
</dbReference>
<dbReference type="Gene3D" id="3.10.620.30">
    <property type="match status" value="1"/>
</dbReference>
<dbReference type="EMBL" id="VCNI01000001">
    <property type="protein sequence ID" value="TMU57435.1"/>
    <property type="molecule type" value="Genomic_DNA"/>
</dbReference>
<reference evidence="2 3" key="1">
    <citation type="submission" date="2019-05" db="EMBL/GenBank/DDBJ databases">
        <title>Flagellimonas sp. AsT0115, sp. nov., isolated from a marine red algae, Asparagopsis taxiformis.</title>
        <authorList>
            <person name="Kim J."/>
            <person name="Jeong S.E."/>
            <person name="Jeon C.O."/>
        </authorList>
    </citation>
    <scope>NUCLEOTIDE SEQUENCE [LARGE SCALE GENOMIC DNA]</scope>
    <source>
        <strain evidence="2 3">AsT0115</strain>
    </source>
</reference>
<proteinExistence type="predicted"/>
<dbReference type="PANTHER" id="PTHR46333">
    <property type="entry name" value="CYTOKINESIS PROTEIN 3"/>
    <property type="match status" value="1"/>
</dbReference>
<dbReference type="SUPFAM" id="SSF54001">
    <property type="entry name" value="Cysteine proteinases"/>
    <property type="match status" value="1"/>
</dbReference>
<evidence type="ECO:0000313" key="2">
    <source>
        <dbReference type="EMBL" id="TMU57435.1"/>
    </source>
</evidence>
<keyword evidence="3" id="KW-1185">Reference proteome</keyword>
<feature type="domain" description="Transglutaminase-like" evidence="1">
    <location>
        <begin position="82"/>
        <end position="149"/>
    </location>
</feature>
<dbReference type="Pfam" id="PF01841">
    <property type="entry name" value="Transglut_core"/>
    <property type="match status" value="1"/>
</dbReference>
<dbReference type="InterPro" id="IPR038765">
    <property type="entry name" value="Papain-like_cys_pep_sf"/>
</dbReference>
<dbReference type="Proteomes" id="UP000751614">
    <property type="component" value="Unassembled WGS sequence"/>
</dbReference>
<gene>
    <name evidence="2" type="ORF">FGG15_07795</name>
</gene>
<accession>A0ABY2WR17</accession>